<comment type="similarity">
    <text evidence="1">Belongs to the AfsR/DnrI/RedD regulatory family.</text>
</comment>
<dbReference type="EMBL" id="QUNO01000021">
    <property type="protein sequence ID" value="REH32548.1"/>
    <property type="molecule type" value="Genomic_DNA"/>
</dbReference>
<dbReference type="PANTHER" id="PTHR35807:SF1">
    <property type="entry name" value="TRANSCRIPTIONAL REGULATOR REDD"/>
    <property type="match status" value="1"/>
</dbReference>
<dbReference type="SMART" id="SM00862">
    <property type="entry name" value="Trans_reg_C"/>
    <property type="match status" value="1"/>
</dbReference>
<evidence type="ECO:0000256" key="2">
    <source>
        <dbReference type="ARBA" id="ARBA00023015"/>
    </source>
</evidence>
<dbReference type="InterPro" id="IPR036388">
    <property type="entry name" value="WH-like_DNA-bd_sf"/>
</dbReference>
<dbReference type="SUPFAM" id="SSF48452">
    <property type="entry name" value="TPR-like"/>
    <property type="match status" value="1"/>
</dbReference>
<dbReference type="PANTHER" id="PTHR35807">
    <property type="entry name" value="TRANSCRIPTIONAL REGULATOR REDD-RELATED"/>
    <property type="match status" value="1"/>
</dbReference>
<sequence>MAGIRVALLGPLSVTYDGVAVIPTAAKPRQLLALLLLNDGETVPIASLVSELWDDAPPRSALTTLQTYVLQLRKEFAKIPGMCPQSVARDLLQTRHGGYLINLGGAEFDLHEYRALLDAGNRFQRADDPAGVVAACTRALGLWQGAALADVDQGRFLRAETAQLEQSRLTTLETLFDAQLRLRRHREVLSELAAMVVQHPLHEHIHAQYMLALHRSGHRARALEVFGRLRGELTSELGIEPSPLLRWLHRAILASDSSLSSPEFRLENVVA</sequence>
<dbReference type="Pfam" id="PF03704">
    <property type="entry name" value="BTAD"/>
    <property type="match status" value="1"/>
</dbReference>
<dbReference type="Gene3D" id="1.10.10.10">
    <property type="entry name" value="Winged helix-like DNA-binding domain superfamily/Winged helix DNA-binding domain"/>
    <property type="match status" value="1"/>
</dbReference>
<evidence type="ECO:0000256" key="1">
    <source>
        <dbReference type="ARBA" id="ARBA00005820"/>
    </source>
</evidence>
<dbReference type="GO" id="GO:0003677">
    <property type="term" value="F:DNA binding"/>
    <property type="evidence" value="ECO:0007669"/>
    <property type="project" value="UniProtKB-UniRule"/>
</dbReference>
<dbReference type="AlphaFoldDB" id="A0A3E0GZ16"/>
<keyword evidence="4" id="KW-0804">Transcription</keyword>
<comment type="caution">
    <text evidence="7">The sequence shown here is derived from an EMBL/GenBank/DDBJ whole genome shotgun (WGS) entry which is preliminary data.</text>
</comment>
<evidence type="ECO:0000313" key="8">
    <source>
        <dbReference type="Proteomes" id="UP000256269"/>
    </source>
</evidence>
<gene>
    <name evidence="7" type="ORF">BCF44_12197</name>
</gene>
<keyword evidence="3 5" id="KW-0238">DNA-binding</keyword>
<evidence type="ECO:0000313" key="7">
    <source>
        <dbReference type="EMBL" id="REH32548.1"/>
    </source>
</evidence>
<dbReference type="GO" id="GO:0000160">
    <property type="term" value="P:phosphorelay signal transduction system"/>
    <property type="evidence" value="ECO:0007669"/>
    <property type="project" value="InterPro"/>
</dbReference>
<name>A0A3E0GZ16_9PSEU</name>
<keyword evidence="2" id="KW-0805">Transcription regulation</keyword>
<dbReference type="SUPFAM" id="SSF46894">
    <property type="entry name" value="C-terminal effector domain of the bipartite response regulators"/>
    <property type="match status" value="1"/>
</dbReference>
<feature type="domain" description="OmpR/PhoB-type" evidence="6">
    <location>
        <begin position="1"/>
        <end position="103"/>
    </location>
</feature>
<organism evidence="7 8">
    <name type="scientific">Kutzneria buriramensis</name>
    <dbReference type="NCBI Taxonomy" id="1045776"/>
    <lineage>
        <taxon>Bacteria</taxon>
        <taxon>Bacillati</taxon>
        <taxon>Actinomycetota</taxon>
        <taxon>Actinomycetes</taxon>
        <taxon>Pseudonocardiales</taxon>
        <taxon>Pseudonocardiaceae</taxon>
        <taxon>Kutzneria</taxon>
    </lineage>
</organism>
<accession>A0A3E0GZ16</accession>
<dbReference type="RefSeq" id="WP_211353525.1">
    <property type="nucleotide sequence ID" value="NZ_CP144375.1"/>
</dbReference>
<dbReference type="InterPro" id="IPR001867">
    <property type="entry name" value="OmpR/PhoB-type_DNA-bd"/>
</dbReference>
<evidence type="ECO:0000259" key="6">
    <source>
        <dbReference type="PROSITE" id="PS51755"/>
    </source>
</evidence>
<dbReference type="InterPro" id="IPR051677">
    <property type="entry name" value="AfsR-DnrI-RedD_regulator"/>
</dbReference>
<dbReference type="Proteomes" id="UP000256269">
    <property type="component" value="Unassembled WGS sequence"/>
</dbReference>
<dbReference type="Pfam" id="PF00486">
    <property type="entry name" value="Trans_reg_C"/>
    <property type="match status" value="1"/>
</dbReference>
<proteinExistence type="inferred from homology"/>
<feature type="DNA-binding region" description="OmpR/PhoB-type" evidence="5">
    <location>
        <begin position="1"/>
        <end position="103"/>
    </location>
</feature>
<dbReference type="SMART" id="SM01043">
    <property type="entry name" value="BTAD"/>
    <property type="match status" value="1"/>
</dbReference>
<dbReference type="InterPro" id="IPR005158">
    <property type="entry name" value="BTAD"/>
</dbReference>
<keyword evidence="8" id="KW-1185">Reference proteome</keyword>
<dbReference type="GO" id="GO:0006355">
    <property type="term" value="P:regulation of DNA-templated transcription"/>
    <property type="evidence" value="ECO:0007669"/>
    <property type="project" value="InterPro"/>
</dbReference>
<evidence type="ECO:0000256" key="4">
    <source>
        <dbReference type="ARBA" id="ARBA00023163"/>
    </source>
</evidence>
<dbReference type="PROSITE" id="PS51755">
    <property type="entry name" value="OMPR_PHOB"/>
    <property type="match status" value="1"/>
</dbReference>
<dbReference type="Gene3D" id="1.25.40.10">
    <property type="entry name" value="Tetratricopeptide repeat domain"/>
    <property type="match status" value="1"/>
</dbReference>
<dbReference type="InterPro" id="IPR011990">
    <property type="entry name" value="TPR-like_helical_dom_sf"/>
</dbReference>
<reference evidence="7 8" key="1">
    <citation type="submission" date="2018-08" db="EMBL/GenBank/DDBJ databases">
        <title>Genomic Encyclopedia of Archaeal and Bacterial Type Strains, Phase II (KMG-II): from individual species to whole genera.</title>
        <authorList>
            <person name="Goeker M."/>
        </authorList>
    </citation>
    <scope>NUCLEOTIDE SEQUENCE [LARGE SCALE GENOMIC DNA]</scope>
    <source>
        <strain evidence="7 8">DSM 45791</strain>
    </source>
</reference>
<dbReference type="InterPro" id="IPR016032">
    <property type="entry name" value="Sig_transdc_resp-reg_C-effctor"/>
</dbReference>
<protein>
    <submittedName>
        <fullName evidence="7">DNA-binding SARP family transcriptional activator</fullName>
    </submittedName>
</protein>
<evidence type="ECO:0000256" key="5">
    <source>
        <dbReference type="PROSITE-ProRule" id="PRU01091"/>
    </source>
</evidence>
<evidence type="ECO:0000256" key="3">
    <source>
        <dbReference type="ARBA" id="ARBA00023125"/>
    </source>
</evidence>
<dbReference type="CDD" id="cd15831">
    <property type="entry name" value="BTAD"/>
    <property type="match status" value="1"/>
</dbReference>